<feature type="site" description="Binds DNA protospacer adjacent motif (PAM)" evidence="3">
    <location>
        <position position="535"/>
    </location>
</feature>
<proteinExistence type="predicted"/>
<feature type="region of interest" description="Binds crRNA" evidence="2">
    <location>
        <begin position="707"/>
        <end position="710"/>
    </location>
</feature>
<evidence type="ECO:0000256" key="1">
    <source>
        <dbReference type="PIRSR" id="PIRSR627620-1"/>
    </source>
</evidence>
<dbReference type="InterPro" id="IPR053993">
    <property type="entry name" value="Cas12a_PI"/>
</dbReference>
<feature type="region of interest" description="Binds crRNA" evidence="2">
    <location>
        <begin position="719"/>
        <end position="720"/>
    </location>
</feature>
<feature type="region of interest" description="Binds crRNA in crRNA-target DNA heteroduplex" evidence="2">
    <location>
        <begin position="284"/>
        <end position="287"/>
    </location>
</feature>
<feature type="active site" description="For pre-crRNA processing" evidence="1">
    <location>
        <position position="759"/>
    </location>
</feature>
<dbReference type="Pfam" id="PF18516">
    <property type="entry name" value="RuvC_1"/>
    <property type="match status" value="1"/>
</dbReference>
<name>A0A413MF24_9FIRM</name>
<dbReference type="NCBIfam" id="TIGR04330">
    <property type="entry name" value="cas_Cpf1"/>
    <property type="match status" value="1"/>
</dbReference>
<evidence type="ECO:0000256" key="3">
    <source>
        <dbReference type="PIRSR" id="PIRSR627620-3"/>
    </source>
</evidence>
<evidence type="ECO:0000259" key="6">
    <source>
        <dbReference type="Pfam" id="PF21918"/>
    </source>
</evidence>
<feature type="site" description="Binds crRNA" evidence="3">
    <location>
        <position position="749"/>
    </location>
</feature>
<feature type="domain" description="Cas12a REC2" evidence="6">
    <location>
        <begin position="302"/>
        <end position="509"/>
    </location>
</feature>
<feature type="domain" description="Cas12a REC1" evidence="4">
    <location>
        <begin position="52"/>
        <end position="286"/>
    </location>
</feature>
<dbReference type="InterPro" id="IPR027620">
    <property type="entry name" value="Cas12a"/>
</dbReference>
<dbReference type="EMBL" id="QSDV01000001">
    <property type="protein sequence ID" value="RGZ20043.1"/>
    <property type="molecule type" value="Genomic_DNA"/>
</dbReference>
<feature type="active site" description="For DNase activity of RuvC domain" evidence="1">
    <location>
        <position position="877"/>
    </location>
</feature>
<sequence>MNNGTNNFQNFIGISSLQKTLRNALIPTETTQQFIVKNGIIKEDELRGENRQILKDIMDDYYRGFISETLSSIDDIDWTSLFEKMEIQLKNGDNKDTLIKEQAEKRKAIYKKFANDDRFKNMFSAKLISDILPEFVIHNNNYSASEKEEKTQVIKLFSRFATSFKDYFKNRANCFSADDISSSSCHRIVNDNAEIFFSNALVYRRIVKNLSNDDINKISGDMKDSLKEMSLEEIYSYEKYGEFITQEGISFYNDICGKVNSFMNLYCQKNKENKNLYKLRKLHKQILCIADTSYEVPYKFESDEEVYQSVNGFLDNISSKHIVERLRKIGDNYNGYNLDKIYIVSKFYESVSQKTYRDWETINTALEIHYNNILPGNGKSKADKVKKAVKNDLQKSITEINELVSNYKLCPDDNIKAETYIHEISHILNNFEAQELKYNPEIHLVESELKASELKNVLDIIMNAFHWCSVFMTEELVDKDNNFYAELEEIYDEIYPVISLYNLVRNYVTQKPYSTKKIKLNFGIPTLADGWSKSKEYSNNAIILMRDNLYYLGIFNAKNKPDKKIIEGNTSENKGDYKKMIYNLLPGPNKMIPWVFLSSKKGVETYKPSAYILEGYKQNKHLKSSKDFDITFCHDLIDYFKNCIAIHPEWKNFGFEFSDTSTYEDISGFYREVELQGYKIDWTYISEKDIELLQEKGQLYLFQIYNKDFSKKSTGNDNLHTMYLKNLFSEENLKDIVLKLNGEAEIFFRKSSIKNPIIHKKGSILVNRTYEAEEKDQFGNIQIVRKTIPENIYQELYKYFNDKSDKELSDEATKLKNVVGHHEAATNIVKDYRYTYDKYFLHMPITINFKANKTSFINDRILQYIAKEKDLHVIGIDRGERNLIYVSVIDTCGNIVEQKSFNIVNGYDYQIKLKQQEGARQIARKEWKEIGRIKEIKEGYLSLVIHEISKMVIKYNAIIAMEDLSYGFKKGRFKVERQVYQKFETMLINKLNYLVFKDISITENGGLLKGYQLTYIPEKLKNVGHQCGCIFYVPAAYTSKIDPTTGFVNIFKFKDLTVDAKREFIKKI</sequence>
<dbReference type="InterPro" id="IPR040852">
    <property type="entry name" value="RuvC_1"/>
</dbReference>
<dbReference type="Pfam" id="PF22222">
    <property type="entry name" value="Cpf1_PI-like"/>
    <property type="match status" value="1"/>
</dbReference>
<gene>
    <name evidence="8" type="ORF">DXA03_00595</name>
</gene>
<evidence type="ECO:0000313" key="8">
    <source>
        <dbReference type="EMBL" id="RGZ20043.1"/>
    </source>
</evidence>
<accession>A0A413MF24</accession>
<dbReference type="InterPro" id="IPR054116">
    <property type="entry name" value="Cas12a_REC2"/>
</dbReference>
<evidence type="ECO:0000313" key="9">
    <source>
        <dbReference type="Proteomes" id="UP000285209"/>
    </source>
</evidence>
<dbReference type="AlphaFoldDB" id="A0A413MF24"/>
<reference evidence="8 9" key="1">
    <citation type="submission" date="2018-08" db="EMBL/GenBank/DDBJ databases">
        <title>A genome reference for cultivated species of the human gut microbiota.</title>
        <authorList>
            <person name="Zou Y."/>
            <person name="Xue W."/>
            <person name="Luo G."/>
        </authorList>
    </citation>
    <scope>NUCLEOTIDE SEQUENCE [LARGE SCALE GENOMIC DNA]</scope>
    <source>
        <strain evidence="8 9">AM54-25XD</strain>
    </source>
</reference>
<dbReference type="Pfam" id="PF21918">
    <property type="entry name" value="cas_Cpf1_2nd"/>
    <property type="match status" value="1"/>
</dbReference>
<comment type="caution">
    <text evidence="8">The sequence shown here is derived from an EMBL/GenBank/DDBJ whole genome shotgun (WGS) entry which is preliminary data.</text>
</comment>
<evidence type="ECO:0000259" key="5">
    <source>
        <dbReference type="Pfam" id="PF18516"/>
    </source>
</evidence>
<dbReference type="InterPro" id="IPR040787">
    <property type="entry name" value="Cas12a_REC1"/>
</dbReference>
<feature type="site" description="Binds DNA in crRNA-target DNA heteroduplex" evidence="3">
    <location>
        <position position="278"/>
    </location>
</feature>
<feature type="site" description="Binds DNA in crRNA-target DNA heteroduplex" evidence="3">
    <location>
        <position position="511"/>
    </location>
</feature>
<feature type="site" description="Binds Target strand DNA" evidence="3">
    <location>
        <position position="601"/>
    </location>
</feature>
<feature type="active site" description="For pre-crRNA processing" evidence="1">
    <location>
        <position position="830"/>
    </location>
</feature>
<feature type="domain" description="Cas12a RuvC nuclease" evidence="5">
    <location>
        <begin position="852"/>
        <end position="1041"/>
    </location>
</feature>
<feature type="site" description="Binds Target strand DNA; via amide nitrogen" evidence="3">
    <location>
        <position position="742"/>
    </location>
</feature>
<protein>
    <submittedName>
        <fullName evidence="8">Type V CRISPR-associated protein Cpf1</fullName>
    </submittedName>
</protein>
<organism evidence="8 9">
    <name type="scientific">Agathobacter rectalis</name>
    <dbReference type="NCBI Taxonomy" id="39491"/>
    <lineage>
        <taxon>Bacteria</taxon>
        <taxon>Bacillati</taxon>
        <taxon>Bacillota</taxon>
        <taxon>Clostridia</taxon>
        <taxon>Lachnospirales</taxon>
        <taxon>Lachnospiraceae</taxon>
        <taxon>Agathobacter</taxon>
    </lineage>
</organism>
<feature type="site" description="Binds Target strand DNA" evidence="3">
    <location>
        <position position="590"/>
    </location>
</feature>
<evidence type="ECO:0000259" key="4">
    <source>
        <dbReference type="Pfam" id="PF18501"/>
    </source>
</evidence>
<dbReference type="Pfam" id="PF18501">
    <property type="entry name" value="REC1"/>
    <property type="match status" value="1"/>
</dbReference>
<dbReference type="Proteomes" id="UP000285209">
    <property type="component" value="Unassembled WGS sequence"/>
</dbReference>
<feature type="active site" description="For DNase activity of RuvC domain" evidence="1">
    <location>
        <position position="962"/>
    </location>
</feature>
<feature type="region of interest" description="Binds DNA in crRNA-target DNA heteroduplex" evidence="2">
    <location>
        <begin position="260"/>
        <end position="264"/>
    </location>
</feature>
<feature type="domain" description="Cas12a PI" evidence="7">
    <location>
        <begin position="586"/>
        <end position="678"/>
    </location>
</feature>
<evidence type="ECO:0000256" key="2">
    <source>
        <dbReference type="PIRSR" id="PIRSR627620-2"/>
    </source>
</evidence>
<evidence type="ECO:0000259" key="7">
    <source>
        <dbReference type="Pfam" id="PF22222"/>
    </source>
</evidence>
<feature type="site" description="Binds crRNA alone and in crRNA-target DNA heteroduplex" evidence="3">
    <location>
        <position position="20"/>
    </location>
</feature>
<feature type="region of interest" description="Binds crRNA" evidence="2">
    <location>
        <begin position="513"/>
        <end position="517"/>
    </location>
</feature>